<feature type="transmembrane region" description="Helical" evidence="6">
    <location>
        <begin position="16"/>
        <end position="38"/>
    </location>
</feature>
<dbReference type="Proteomes" id="UP000664521">
    <property type="component" value="Unassembled WGS sequence"/>
</dbReference>
<sequence length="238" mass="25701">MSLYLGPEHARFSPKLYYWIFIPCDILSLVVQSIGGALSSVSSGGSKTAVDVAIAGLSFQVFTLVIFIALAAEYAFRYSKAEGSGSKLSAKFKIFILFLSAAIVLILIRCAYRIDELKDGYGGSLIHDQGLFIGLEGVSVLPSPQISSFSTDPSIRMIILACYSLIVSHPGPIFGWPDATKDDIESQKETGDVESKNETGAIESKKEDGVLESRQDTGDIESKKEAGDIATFSEETKH</sequence>
<dbReference type="PANTHER" id="PTHR31465:SF9">
    <property type="entry name" value="SPHINGOID LONG-CHAIN BASE TRANSPORTER RSB1"/>
    <property type="match status" value="1"/>
</dbReference>
<feature type="region of interest" description="Disordered" evidence="5">
    <location>
        <begin position="178"/>
        <end position="238"/>
    </location>
</feature>
<evidence type="ECO:0000256" key="4">
    <source>
        <dbReference type="ARBA" id="ARBA00023136"/>
    </source>
</evidence>
<evidence type="ECO:0000313" key="8">
    <source>
        <dbReference type="Proteomes" id="UP000664521"/>
    </source>
</evidence>
<dbReference type="EMBL" id="CAJPDS010000014">
    <property type="protein sequence ID" value="CAF9914703.1"/>
    <property type="molecule type" value="Genomic_DNA"/>
</dbReference>
<dbReference type="PANTHER" id="PTHR31465">
    <property type="entry name" value="PROTEIN RTA1-RELATED"/>
    <property type="match status" value="1"/>
</dbReference>
<organism evidence="7 8">
    <name type="scientific">Heterodermia speciosa</name>
    <dbReference type="NCBI Taxonomy" id="116794"/>
    <lineage>
        <taxon>Eukaryota</taxon>
        <taxon>Fungi</taxon>
        <taxon>Dikarya</taxon>
        <taxon>Ascomycota</taxon>
        <taxon>Pezizomycotina</taxon>
        <taxon>Lecanoromycetes</taxon>
        <taxon>OSLEUM clade</taxon>
        <taxon>Lecanoromycetidae</taxon>
        <taxon>Caliciales</taxon>
        <taxon>Physciaceae</taxon>
        <taxon>Heterodermia</taxon>
    </lineage>
</organism>
<feature type="transmembrane region" description="Helical" evidence="6">
    <location>
        <begin position="50"/>
        <end position="72"/>
    </location>
</feature>
<keyword evidence="4 6" id="KW-0472">Membrane</keyword>
<dbReference type="GO" id="GO:0005886">
    <property type="term" value="C:plasma membrane"/>
    <property type="evidence" value="ECO:0007669"/>
    <property type="project" value="TreeGrafter"/>
</dbReference>
<comment type="subcellular location">
    <subcellularLocation>
        <location evidence="1">Membrane</location>
        <topology evidence="1">Multi-pass membrane protein</topology>
    </subcellularLocation>
</comment>
<evidence type="ECO:0000313" key="7">
    <source>
        <dbReference type="EMBL" id="CAF9914703.1"/>
    </source>
</evidence>
<dbReference type="OrthoDB" id="4521223at2759"/>
<evidence type="ECO:0000256" key="2">
    <source>
        <dbReference type="ARBA" id="ARBA00022692"/>
    </source>
</evidence>
<keyword evidence="3 6" id="KW-1133">Transmembrane helix</keyword>
<evidence type="ECO:0000256" key="1">
    <source>
        <dbReference type="ARBA" id="ARBA00004141"/>
    </source>
</evidence>
<keyword evidence="2 6" id="KW-0812">Transmembrane</keyword>
<protein>
    <submittedName>
        <fullName evidence="7">Uncharacterized protein</fullName>
    </submittedName>
</protein>
<dbReference type="Pfam" id="PF04479">
    <property type="entry name" value="RTA1"/>
    <property type="match status" value="1"/>
</dbReference>
<evidence type="ECO:0000256" key="5">
    <source>
        <dbReference type="SAM" id="MobiDB-lite"/>
    </source>
</evidence>
<feature type="transmembrane region" description="Helical" evidence="6">
    <location>
        <begin position="92"/>
        <end position="112"/>
    </location>
</feature>
<comment type="caution">
    <text evidence="7">The sequence shown here is derived from an EMBL/GenBank/DDBJ whole genome shotgun (WGS) entry which is preliminary data.</text>
</comment>
<dbReference type="InterPro" id="IPR007568">
    <property type="entry name" value="RTA1"/>
</dbReference>
<feature type="compositionally biased region" description="Basic and acidic residues" evidence="5">
    <location>
        <begin position="179"/>
        <end position="227"/>
    </location>
</feature>
<keyword evidence="8" id="KW-1185">Reference proteome</keyword>
<reference evidence="7" key="1">
    <citation type="submission" date="2021-03" db="EMBL/GenBank/DDBJ databases">
        <authorList>
            <person name="Tagirdzhanova G."/>
        </authorList>
    </citation>
    <scope>NUCLEOTIDE SEQUENCE</scope>
</reference>
<name>A0A8H3EZE7_9LECA</name>
<evidence type="ECO:0000256" key="3">
    <source>
        <dbReference type="ARBA" id="ARBA00022989"/>
    </source>
</evidence>
<proteinExistence type="predicted"/>
<dbReference type="AlphaFoldDB" id="A0A8H3EZE7"/>
<evidence type="ECO:0000256" key="6">
    <source>
        <dbReference type="SAM" id="Phobius"/>
    </source>
</evidence>
<dbReference type="GO" id="GO:0000324">
    <property type="term" value="C:fungal-type vacuole"/>
    <property type="evidence" value="ECO:0007669"/>
    <property type="project" value="TreeGrafter"/>
</dbReference>
<accession>A0A8H3EZE7</accession>
<gene>
    <name evidence="7" type="ORF">HETSPECPRED_002053</name>
</gene>